<proteinExistence type="inferred from homology"/>
<organism evidence="6">
    <name type="scientific">Trypanosoma vivax (strain Y486)</name>
    <dbReference type="NCBI Taxonomy" id="1055687"/>
    <lineage>
        <taxon>Eukaryota</taxon>
        <taxon>Discoba</taxon>
        <taxon>Euglenozoa</taxon>
        <taxon>Kinetoplastea</taxon>
        <taxon>Metakinetoplastina</taxon>
        <taxon>Trypanosomatida</taxon>
        <taxon>Trypanosomatidae</taxon>
        <taxon>Trypanosoma</taxon>
        <taxon>Duttonella</taxon>
    </lineage>
</organism>
<dbReference type="SMART" id="SM00853">
    <property type="entry name" value="MutL_C"/>
    <property type="match status" value="1"/>
</dbReference>
<dbReference type="GO" id="GO:0006298">
    <property type="term" value="P:mismatch repair"/>
    <property type="evidence" value="ECO:0007669"/>
    <property type="project" value="InterPro"/>
</dbReference>
<protein>
    <submittedName>
        <fullName evidence="6">Mismatch repair protein</fullName>
    </submittedName>
</protein>
<dbReference type="InterPro" id="IPR036890">
    <property type="entry name" value="HATPase_C_sf"/>
</dbReference>
<evidence type="ECO:0000256" key="2">
    <source>
        <dbReference type="ARBA" id="ARBA00022763"/>
    </source>
</evidence>
<gene>
    <name evidence="6" type="ORF">TVY486_0907210</name>
</gene>
<dbReference type="EMBL" id="HE573025">
    <property type="protein sequence ID" value="CCC50900.1"/>
    <property type="molecule type" value="Genomic_DNA"/>
</dbReference>
<feature type="domain" description="DNA mismatch repair protein S5" evidence="5">
    <location>
        <begin position="243"/>
        <end position="365"/>
    </location>
</feature>
<accession>G0U3P3</accession>
<dbReference type="InterPro" id="IPR014721">
    <property type="entry name" value="Ribsml_uS5_D2-typ_fold_subgr"/>
</dbReference>
<evidence type="ECO:0000256" key="3">
    <source>
        <dbReference type="SAM" id="MobiDB-lite"/>
    </source>
</evidence>
<dbReference type="SUPFAM" id="SSF118116">
    <property type="entry name" value="DNA mismatch repair protein MutL"/>
    <property type="match status" value="1"/>
</dbReference>
<dbReference type="SUPFAM" id="SSF54211">
    <property type="entry name" value="Ribosomal protein S5 domain 2-like"/>
    <property type="match status" value="1"/>
</dbReference>
<dbReference type="SMART" id="SM01340">
    <property type="entry name" value="DNA_mis_repair"/>
    <property type="match status" value="1"/>
</dbReference>
<dbReference type="GO" id="GO:0030983">
    <property type="term" value="F:mismatched DNA binding"/>
    <property type="evidence" value="ECO:0007669"/>
    <property type="project" value="InterPro"/>
</dbReference>
<evidence type="ECO:0000313" key="6">
    <source>
        <dbReference type="EMBL" id="CCC50900.1"/>
    </source>
</evidence>
<dbReference type="PROSITE" id="PS00058">
    <property type="entry name" value="DNA_MISMATCH_REPAIR_1"/>
    <property type="match status" value="1"/>
</dbReference>
<dbReference type="GO" id="GO:0140664">
    <property type="term" value="F:ATP-dependent DNA damage sensor activity"/>
    <property type="evidence" value="ECO:0007669"/>
    <property type="project" value="InterPro"/>
</dbReference>
<dbReference type="VEuPathDB" id="TriTrypDB:TvY486_0907210"/>
<dbReference type="PANTHER" id="PTHR10073">
    <property type="entry name" value="DNA MISMATCH REPAIR PROTEIN MLH, PMS, MUTL"/>
    <property type="match status" value="1"/>
</dbReference>
<dbReference type="GO" id="GO:0032389">
    <property type="term" value="C:MutLalpha complex"/>
    <property type="evidence" value="ECO:0007669"/>
    <property type="project" value="TreeGrafter"/>
</dbReference>
<dbReference type="InterPro" id="IPR037198">
    <property type="entry name" value="MutL_C_sf"/>
</dbReference>
<dbReference type="InterPro" id="IPR002099">
    <property type="entry name" value="MutL/Mlh/PMS"/>
</dbReference>
<dbReference type="GO" id="GO:0005524">
    <property type="term" value="F:ATP binding"/>
    <property type="evidence" value="ECO:0007669"/>
    <property type="project" value="InterPro"/>
</dbReference>
<keyword evidence="2" id="KW-0227">DNA damage</keyword>
<dbReference type="InterPro" id="IPR013507">
    <property type="entry name" value="DNA_mismatch_S5_2-like"/>
</dbReference>
<comment type="similarity">
    <text evidence="1">Belongs to the DNA mismatch repair MutL/HexB family.</text>
</comment>
<dbReference type="OMA" id="MRPRRMP"/>
<dbReference type="NCBIfam" id="TIGR00585">
    <property type="entry name" value="mutl"/>
    <property type="match status" value="1"/>
</dbReference>
<dbReference type="Gene3D" id="3.30.1370.100">
    <property type="entry name" value="MutL, C-terminal domain, regulatory subdomain"/>
    <property type="match status" value="1"/>
</dbReference>
<dbReference type="Pfam" id="PF01119">
    <property type="entry name" value="DNA_mis_repair"/>
    <property type="match status" value="1"/>
</dbReference>
<dbReference type="InterPro" id="IPR014762">
    <property type="entry name" value="DNA_mismatch_repair_CS"/>
</dbReference>
<dbReference type="InterPro" id="IPR014790">
    <property type="entry name" value="MutL_C"/>
</dbReference>
<sequence>MLLTNMQESSIITRLDEASARKLSAGQVITDLSSVLKELIENSLDAGAHTVKVCVEDYGLGSITVEDDGCGMALSYLLDEEGGLKEDVFVPLLAARATTKCRQDADSLELETRSSLGFRGEALHSLAHLSEVTIHTMSVDTQPITLSLTYNAKTHQTRIQSTGGRKSLGTTVIVEKLFAALPVRHMEFNKSKKRQLLNATSLLKQYALSHPHIRLLVTHRVSPQSAPVTLVSLTGTGDTQRSLAEAYGGRYLATMTRVEWDLSFGIVTGYVSQLRNGRHSPDMQVLALDGRLVDLPAVSNAISNAYAECQPSAAQRVFPVFFLNISCSASVSYDVNLAPNKRKVLITEEERLSEEVHSEALQTFGSSTDSIEMERHTRVQEAQRVERLEAQRAKLVQTPVSATSMTQFTFRSVETQPVSASKAETPKCQLEMTRLSRSLYFSDSSHESAKDRASSLGNESDASDSDARPQLSVSSCEVNSVDTDFALALSRKREREVDVLDDVTSTSEDEENVRMVENGGRGATVLEEKDASALEFITDEKSQRRPAGVRVSMQFPSLEQLEQQEFIQSTDQWGPFRNETTCIEPFSTLAEQTEEELTLRLEKSCFTNMTIHGQFNHGFIIASLHDDVFVIDQHAADEKHNYECLLSRYVSKLQPLVCPVLLSVDPRSVDLAIEHSRELRKHGFIVKRSDDDDKLHVLSVPLLPYEVVKAEDVIELLQQLIDYGMIVKPMRCVWRSMATKACRTSIMIGRVLDEKEMTTIVNRLSGLDQPWNCPHGRPTIRHIAKISSLMATAEHEVNK</sequence>
<dbReference type="Gene3D" id="3.30.1540.20">
    <property type="entry name" value="MutL, C-terminal domain, dimerisation subdomain"/>
    <property type="match status" value="1"/>
</dbReference>
<dbReference type="Pfam" id="PF13589">
    <property type="entry name" value="HATPase_c_3"/>
    <property type="match status" value="1"/>
</dbReference>
<dbReference type="InterPro" id="IPR042120">
    <property type="entry name" value="MutL_C_dimsub"/>
</dbReference>
<dbReference type="InterPro" id="IPR038973">
    <property type="entry name" value="MutL/Mlh/Pms-like"/>
</dbReference>
<dbReference type="Gene3D" id="3.30.565.10">
    <property type="entry name" value="Histidine kinase-like ATPase, C-terminal domain"/>
    <property type="match status" value="1"/>
</dbReference>
<dbReference type="InterPro" id="IPR042121">
    <property type="entry name" value="MutL_C_regsub"/>
</dbReference>
<dbReference type="SUPFAM" id="SSF55874">
    <property type="entry name" value="ATPase domain of HSP90 chaperone/DNA topoisomerase II/histidine kinase"/>
    <property type="match status" value="1"/>
</dbReference>
<feature type="region of interest" description="Disordered" evidence="3">
    <location>
        <begin position="450"/>
        <end position="475"/>
    </location>
</feature>
<dbReference type="InterPro" id="IPR020568">
    <property type="entry name" value="Ribosomal_Su5_D2-typ_SF"/>
</dbReference>
<evidence type="ECO:0000259" key="4">
    <source>
        <dbReference type="SMART" id="SM00853"/>
    </source>
</evidence>
<name>G0U3P3_TRYVY</name>
<evidence type="ECO:0000259" key="5">
    <source>
        <dbReference type="SMART" id="SM01340"/>
    </source>
</evidence>
<dbReference type="AlphaFoldDB" id="G0U3P3"/>
<dbReference type="PANTHER" id="PTHR10073:SF55">
    <property type="entry name" value="REPAIR PROTEIN PMS1, PUTATIVE-RELATED"/>
    <property type="match status" value="1"/>
</dbReference>
<evidence type="ECO:0000256" key="1">
    <source>
        <dbReference type="ARBA" id="ARBA00006082"/>
    </source>
</evidence>
<feature type="domain" description="MutL C-terminal dimerisation" evidence="4">
    <location>
        <begin position="611"/>
        <end position="752"/>
    </location>
</feature>
<dbReference type="Gene3D" id="3.30.230.10">
    <property type="match status" value="1"/>
</dbReference>
<reference evidence="6" key="1">
    <citation type="journal article" date="2012" name="Proc. Natl. Acad. Sci. U.S.A.">
        <title>Antigenic diversity is generated by distinct evolutionary mechanisms in African trypanosome species.</title>
        <authorList>
            <person name="Jackson A.P."/>
            <person name="Berry A."/>
            <person name="Aslett M."/>
            <person name="Allison H.C."/>
            <person name="Burton P."/>
            <person name="Vavrova-Anderson J."/>
            <person name="Brown R."/>
            <person name="Browne H."/>
            <person name="Corton N."/>
            <person name="Hauser H."/>
            <person name="Gamble J."/>
            <person name="Gilderthorp R."/>
            <person name="Marcello L."/>
            <person name="McQuillan J."/>
            <person name="Otto T.D."/>
            <person name="Quail M.A."/>
            <person name="Sanders M.J."/>
            <person name="van Tonder A."/>
            <person name="Ginger M.L."/>
            <person name="Field M.C."/>
            <person name="Barry J.D."/>
            <person name="Hertz-Fowler C."/>
            <person name="Berriman M."/>
        </authorList>
    </citation>
    <scope>NUCLEOTIDE SEQUENCE</scope>
    <source>
        <strain evidence="6">Y486</strain>
    </source>
</reference>
<dbReference type="GO" id="GO:0016887">
    <property type="term" value="F:ATP hydrolysis activity"/>
    <property type="evidence" value="ECO:0007669"/>
    <property type="project" value="InterPro"/>
</dbReference>
<dbReference type="Pfam" id="PF08676">
    <property type="entry name" value="MutL_C"/>
    <property type="match status" value="1"/>
</dbReference>